<dbReference type="InterPro" id="IPR018154">
    <property type="entry name" value="TLV/ENV_coat_polyprotein"/>
</dbReference>
<dbReference type="Proteomes" id="UP000261640">
    <property type="component" value="Unplaced"/>
</dbReference>
<dbReference type="PANTHER" id="PTHR10424">
    <property type="entry name" value="VIRAL ENVELOPE PROTEIN"/>
    <property type="match status" value="1"/>
</dbReference>
<accession>A0A3Q3RK90</accession>
<dbReference type="GeneTree" id="ENSGT00940000181287"/>
<proteinExistence type="predicted"/>
<name>A0A3Q3RK90_9TELE</name>
<evidence type="ECO:0000313" key="1">
    <source>
        <dbReference type="Ensembl" id="ENSMAMP00000003440.2"/>
    </source>
</evidence>
<evidence type="ECO:0000313" key="2">
    <source>
        <dbReference type="Proteomes" id="UP000261640"/>
    </source>
</evidence>
<keyword evidence="2" id="KW-1185">Reference proteome</keyword>
<dbReference type="AlphaFoldDB" id="A0A3Q3RK90"/>
<reference evidence="1" key="1">
    <citation type="submission" date="2025-08" db="UniProtKB">
        <authorList>
            <consortium name="Ensembl"/>
        </authorList>
    </citation>
    <scope>IDENTIFICATION</scope>
</reference>
<sequence>MLKTKEVVSANNLPDDLLSPQGQRVKPGDQVLIKVGTIPEDKCCVVWRTQPNSTGTFYTAMMEGAWWLCGHSLWPVLPSNWTGRCAPIAVSDHTYIVPVGAVQSAHTHKKRSQQYHVCVRCFSRCLSYQINHITF</sequence>
<dbReference type="Ensembl" id="ENSMAMT00000003521.2">
    <property type="protein sequence ID" value="ENSMAMP00000003440.2"/>
    <property type="gene ID" value="ENSMAMG00000002361.2"/>
</dbReference>
<organism evidence="1 2">
    <name type="scientific">Mastacembelus armatus</name>
    <name type="common">zig-zag eel</name>
    <dbReference type="NCBI Taxonomy" id="205130"/>
    <lineage>
        <taxon>Eukaryota</taxon>
        <taxon>Metazoa</taxon>
        <taxon>Chordata</taxon>
        <taxon>Craniata</taxon>
        <taxon>Vertebrata</taxon>
        <taxon>Euteleostomi</taxon>
        <taxon>Actinopterygii</taxon>
        <taxon>Neopterygii</taxon>
        <taxon>Teleostei</taxon>
        <taxon>Neoteleostei</taxon>
        <taxon>Acanthomorphata</taxon>
        <taxon>Anabantaria</taxon>
        <taxon>Synbranchiformes</taxon>
        <taxon>Mastacembelidae</taxon>
        <taxon>Mastacembelus</taxon>
    </lineage>
</organism>
<protein>
    <submittedName>
        <fullName evidence="1">Uncharacterized protein</fullName>
    </submittedName>
</protein>
<reference evidence="1" key="2">
    <citation type="submission" date="2025-09" db="UniProtKB">
        <authorList>
            <consortium name="Ensembl"/>
        </authorList>
    </citation>
    <scope>IDENTIFICATION</scope>
</reference>
<dbReference type="InParanoid" id="A0A3Q3RK90"/>